<evidence type="ECO:0000256" key="1">
    <source>
        <dbReference type="RuleBase" id="RU363044"/>
    </source>
</evidence>
<dbReference type="GO" id="GO:0006281">
    <property type="term" value="P:DNA repair"/>
    <property type="evidence" value="ECO:0007669"/>
    <property type="project" value="UniProtKB-KW"/>
</dbReference>
<comment type="catalytic activity">
    <reaction evidence="1">
        <text>ATP + H2O = ADP + phosphate + H(+)</text>
        <dbReference type="Rhea" id="RHEA:13065"/>
        <dbReference type="ChEBI" id="CHEBI:15377"/>
        <dbReference type="ChEBI" id="CHEBI:15378"/>
        <dbReference type="ChEBI" id="CHEBI:30616"/>
        <dbReference type="ChEBI" id="CHEBI:43474"/>
        <dbReference type="ChEBI" id="CHEBI:456216"/>
        <dbReference type="EC" id="5.6.2.3"/>
    </reaction>
</comment>
<keyword evidence="1" id="KW-0233">DNA recombination</keyword>
<evidence type="ECO:0000313" key="3">
    <source>
        <dbReference type="EMBL" id="GES95913.1"/>
    </source>
</evidence>
<dbReference type="InterPro" id="IPR010285">
    <property type="entry name" value="DNA_helicase_pif1-like_DEAD"/>
</dbReference>
<dbReference type="Proteomes" id="UP000615446">
    <property type="component" value="Unassembled WGS sequence"/>
</dbReference>
<feature type="domain" description="DNA helicase Pif1-like DEAD-box helicase" evidence="2">
    <location>
        <begin position="204"/>
        <end position="298"/>
    </location>
</feature>
<dbReference type="OrthoDB" id="2443938at2759"/>
<dbReference type="EMBL" id="BLAL01000246">
    <property type="protein sequence ID" value="GES95913.1"/>
    <property type="molecule type" value="Genomic_DNA"/>
</dbReference>
<sequence length="302" mass="35064">MPDLIYKSKLYVTVVANQIHICNKKCKGPAPSEQTCKKGFSRPYKENDKNPHYDDNIMKYMARPHLSEFNNLTYPQYFERYSIILTQPAHTLHQIYYDRLGNYVLKCSKEIVTRYQFLKIEDGKPYFYQQLLLRIPARNESNYKITSNSTYYEKLLLSLSQQLPLNLSHIIQLQMEDLKLLFHIFSETANSTIRMYLEKNDVPTGIAAQNIGSKTIYSELKIVNTQRGFNTYAYTDNELKSRLKKINTIIIEEISMVSAELLDFISNIFANLHNNAIAFCGINVIIVSNLILLSPISDQQVF</sequence>
<gene>
    <name evidence="3" type="ORF">RCL2_002257400</name>
</gene>
<dbReference type="EC" id="5.6.2.3" evidence="1"/>
<evidence type="ECO:0000259" key="2">
    <source>
        <dbReference type="Pfam" id="PF05970"/>
    </source>
</evidence>
<dbReference type="PANTHER" id="PTHR47642">
    <property type="entry name" value="ATP-DEPENDENT DNA HELICASE"/>
    <property type="match status" value="1"/>
</dbReference>
<dbReference type="AlphaFoldDB" id="A0A8H3QXL6"/>
<dbReference type="GO" id="GO:0005524">
    <property type="term" value="F:ATP binding"/>
    <property type="evidence" value="ECO:0007669"/>
    <property type="project" value="UniProtKB-KW"/>
</dbReference>
<proteinExistence type="inferred from homology"/>
<comment type="caution">
    <text evidence="3">The sequence shown here is derived from an EMBL/GenBank/DDBJ whole genome shotgun (WGS) entry which is preliminary data.</text>
</comment>
<accession>A0A8H3QXL6</accession>
<dbReference type="GO" id="GO:0006310">
    <property type="term" value="P:DNA recombination"/>
    <property type="evidence" value="ECO:0007669"/>
    <property type="project" value="UniProtKB-KW"/>
</dbReference>
<comment type="cofactor">
    <cofactor evidence="1">
        <name>Mg(2+)</name>
        <dbReference type="ChEBI" id="CHEBI:18420"/>
    </cofactor>
</comment>
<evidence type="ECO:0000313" key="4">
    <source>
        <dbReference type="Proteomes" id="UP000615446"/>
    </source>
</evidence>
<name>A0A8H3QXL6_9GLOM</name>
<keyword evidence="1" id="KW-0234">DNA repair</keyword>
<dbReference type="GO" id="GO:0000723">
    <property type="term" value="P:telomere maintenance"/>
    <property type="evidence" value="ECO:0007669"/>
    <property type="project" value="InterPro"/>
</dbReference>
<protein>
    <recommendedName>
        <fullName evidence="1">ATP-dependent DNA helicase</fullName>
        <ecNumber evidence="1">5.6.2.3</ecNumber>
    </recommendedName>
</protein>
<dbReference type="Gene3D" id="3.40.50.300">
    <property type="entry name" value="P-loop containing nucleotide triphosphate hydrolases"/>
    <property type="match status" value="1"/>
</dbReference>
<dbReference type="PANTHER" id="PTHR47642:SF5">
    <property type="entry name" value="ATP-DEPENDENT DNA HELICASE"/>
    <property type="match status" value="1"/>
</dbReference>
<organism evidence="3 4">
    <name type="scientific">Rhizophagus clarus</name>
    <dbReference type="NCBI Taxonomy" id="94130"/>
    <lineage>
        <taxon>Eukaryota</taxon>
        <taxon>Fungi</taxon>
        <taxon>Fungi incertae sedis</taxon>
        <taxon>Mucoromycota</taxon>
        <taxon>Glomeromycotina</taxon>
        <taxon>Glomeromycetes</taxon>
        <taxon>Glomerales</taxon>
        <taxon>Glomeraceae</taxon>
        <taxon>Rhizophagus</taxon>
    </lineage>
</organism>
<keyword evidence="1" id="KW-0067">ATP-binding</keyword>
<dbReference type="GO" id="GO:0016787">
    <property type="term" value="F:hydrolase activity"/>
    <property type="evidence" value="ECO:0007669"/>
    <property type="project" value="UniProtKB-KW"/>
</dbReference>
<keyword evidence="1" id="KW-0227">DNA damage</keyword>
<keyword evidence="1" id="KW-0378">Hydrolase</keyword>
<reference evidence="3" key="1">
    <citation type="submission" date="2019-10" db="EMBL/GenBank/DDBJ databases">
        <title>Conservation and host-specific expression of non-tandemly repeated heterogenous ribosome RNA gene in arbuscular mycorrhizal fungi.</title>
        <authorList>
            <person name="Maeda T."/>
            <person name="Kobayashi Y."/>
            <person name="Nakagawa T."/>
            <person name="Ezawa T."/>
            <person name="Yamaguchi K."/>
            <person name="Bino T."/>
            <person name="Nishimoto Y."/>
            <person name="Shigenobu S."/>
            <person name="Kawaguchi M."/>
        </authorList>
    </citation>
    <scope>NUCLEOTIDE SEQUENCE</scope>
    <source>
        <strain evidence="3">HR1</strain>
    </source>
</reference>
<keyword evidence="1" id="KW-0547">Nucleotide-binding</keyword>
<keyword evidence="1" id="KW-0347">Helicase</keyword>
<comment type="similarity">
    <text evidence="1">Belongs to the helicase family.</text>
</comment>
<dbReference type="InterPro" id="IPR027417">
    <property type="entry name" value="P-loop_NTPase"/>
</dbReference>
<dbReference type="InterPro" id="IPR051055">
    <property type="entry name" value="PIF1_helicase"/>
</dbReference>
<dbReference type="GO" id="GO:0043139">
    <property type="term" value="F:5'-3' DNA helicase activity"/>
    <property type="evidence" value="ECO:0007669"/>
    <property type="project" value="UniProtKB-EC"/>
</dbReference>
<dbReference type="Pfam" id="PF05970">
    <property type="entry name" value="PIF1"/>
    <property type="match status" value="1"/>
</dbReference>